<evidence type="ECO:0000259" key="3">
    <source>
        <dbReference type="PROSITE" id="PS51371"/>
    </source>
</evidence>
<evidence type="ECO:0000313" key="9">
    <source>
        <dbReference type="Proteomes" id="UP000324162"/>
    </source>
</evidence>
<dbReference type="EMBL" id="SEUK01000037">
    <property type="protein sequence ID" value="KAA1164513.1"/>
    <property type="molecule type" value="Genomic_DNA"/>
</dbReference>
<evidence type="ECO:0000313" key="6">
    <source>
        <dbReference type="EMBL" id="KDC50441.1"/>
    </source>
</evidence>
<dbReference type="EMBL" id="SEUJ01000066">
    <property type="protein sequence ID" value="KAA1157647.1"/>
    <property type="molecule type" value="Genomic_DNA"/>
</dbReference>
<name>A0A063KPN3_9GAMM</name>
<dbReference type="PROSITE" id="PS51371">
    <property type="entry name" value="CBS"/>
    <property type="match status" value="2"/>
</dbReference>
<dbReference type="PANTHER" id="PTHR43080:SF2">
    <property type="entry name" value="CBS DOMAIN-CONTAINING PROTEIN"/>
    <property type="match status" value="1"/>
</dbReference>
<evidence type="ECO:0000256" key="1">
    <source>
        <dbReference type="ARBA" id="ARBA00023122"/>
    </source>
</evidence>
<dbReference type="PANTHER" id="PTHR43080">
    <property type="entry name" value="CBS DOMAIN-CONTAINING PROTEIN CBSX3, MITOCHONDRIAL"/>
    <property type="match status" value="1"/>
</dbReference>
<evidence type="ECO:0000313" key="5">
    <source>
        <dbReference type="EMBL" id="KAA1164513.1"/>
    </source>
</evidence>
<keyword evidence="8" id="KW-1185">Reference proteome</keyword>
<feature type="domain" description="CBS" evidence="3">
    <location>
        <begin position="113"/>
        <end position="178"/>
    </location>
</feature>
<dbReference type="RefSeq" id="WP_007376422.1">
    <property type="nucleotide sequence ID" value="NZ_JBBMQV010000006.1"/>
</dbReference>
<feature type="domain" description="CBS" evidence="3">
    <location>
        <begin position="41"/>
        <end position="98"/>
    </location>
</feature>
<dbReference type="Gene3D" id="3.10.580.10">
    <property type="entry name" value="CBS-domain"/>
    <property type="match status" value="1"/>
</dbReference>
<evidence type="ECO:0000313" key="4">
    <source>
        <dbReference type="EMBL" id="KAA1157647.1"/>
    </source>
</evidence>
<dbReference type="Pfam" id="PF00571">
    <property type="entry name" value="CBS"/>
    <property type="match status" value="2"/>
</dbReference>
<comment type="caution">
    <text evidence="5">The sequence shown here is derived from an EMBL/GenBank/DDBJ whole genome shotgun (WGS) entry which is preliminary data.</text>
</comment>
<proteinExistence type="predicted"/>
<keyword evidence="1 2" id="KW-0129">CBS domain</keyword>
<organism evidence="5 9">
    <name type="scientific">Pseudoalteromonas fuliginea</name>
    <dbReference type="NCBI Taxonomy" id="1872678"/>
    <lineage>
        <taxon>Bacteria</taxon>
        <taxon>Pseudomonadati</taxon>
        <taxon>Pseudomonadota</taxon>
        <taxon>Gammaproteobacteria</taxon>
        <taxon>Alteromonadales</taxon>
        <taxon>Pseudoalteromonadaceae</taxon>
        <taxon>Pseudoalteromonas</taxon>
    </lineage>
</organism>
<reference evidence="6 7" key="1">
    <citation type="submission" date="2014-04" db="EMBL/GenBank/DDBJ databases">
        <title>Pseudoalteromonas galatheae sp. nov., isolated from a deep-sea polychaete near Canal Concepcion, Chile.</title>
        <authorList>
            <person name="Machado H.R."/>
            <person name="Gram L."/>
            <person name="Vynne N.G."/>
        </authorList>
    </citation>
    <scope>NUCLEOTIDE SEQUENCE [LARGE SCALE GENOMIC DNA]</scope>
    <source>
        <strain evidence="6 7">KMM216</strain>
    </source>
</reference>
<dbReference type="EMBL" id="JJNZ01000038">
    <property type="protein sequence ID" value="KDC50441.1"/>
    <property type="molecule type" value="Genomic_DNA"/>
</dbReference>
<dbReference type="Proteomes" id="UP000027154">
    <property type="component" value="Unassembled WGS sequence"/>
</dbReference>
<dbReference type="InterPro" id="IPR046342">
    <property type="entry name" value="CBS_dom_sf"/>
</dbReference>
<dbReference type="InterPro" id="IPR000644">
    <property type="entry name" value="CBS_dom"/>
</dbReference>
<protein>
    <submittedName>
        <fullName evidence="5">CBS domain-containing protein</fullName>
    </submittedName>
</protein>
<dbReference type="AlphaFoldDB" id="A0A063KPN3"/>
<evidence type="ECO:0000313" key="8">
    <source>
        <dbReference type="Proteomes" id="UP000322915"/>
    </source>
</evidence>
<gene>
    <name evidence="6" type="ORF">DC53_12360</name>
    <name evidence="5" type="ORF">EU508_02145</name>
    <name evidence="4" type="ORF">EU509_08485</name>
</gene>
<dbReference type="SUPFAM" id="SSF54631">
    <property type="entry name" value="CBS-domain pair"/>
    <property type="match status" value="1"/>
</dbReference>
<accession>A0A063KPN3</accession>
<dbReference type="InterPro" id="IPR051257">
    <property type="entry name" value="Diverse_CBS-Domain"/>
</dbReference>
<dbReference type="Proteomes" id="UP000322915">
    <property type="component" value="Unassembled WGS sequence"/>
</dbReference>
<reference evidence="8 9" key="2">
    <citation type="submission" date="2019-01" db="EMBL/GenBank/DDBJ databases">
        <title>Genome sequences of marine Pseudoalteromonas species.</title>
        <authorList>
            <person name="Boraston A.B."/>
            <person name="Hehemann J.-H."/>
            <person name="Vickers C.J."/>
            <person name="Salama-Alber O."/>
            <person name="Abe K."/>
            <person name="Hettle A.J."/>
        </authorList>
    </citation>
    <scope>NUCLEOTIDE SEQUENCE [LARGE SCALE GENOMIC DNA]</scope>
    <source>
        <strain evidence="5 9">PS42</strain>
        <strain evidence="4 8">PS47</strain>
    </source>
</reference>
<evidence type="ECO:0000256" key="2">
    <source>
        <dbReference type="PROSITE-ProRule" id="PRU00703"/>
    </source>
</evidence>
<dbReference type="OrthoDB" id="5295117at2"/>
<evidence type="ECO:0000313" key="7">
    <source>
        <dbReference type="Proteomes" id="UP000027154"/>
    </source>
</evidence>
<sequence>MSNFKELRTQSISHGVIASTFADDQPLIDLASPALKVVNNFTQKTPVRAQYETTIEAALKQISAQQSDFVLVTDDNQKLIGIVSSADLQSSKITIIAQRLNTPRNEVSLRHIMTPISQLMSVSMQSLSYACIGDALQTMEHQGVMFLLVTTTDNEICGLISARQITKALHIPLHITPIANSFSEVLENIEHPH</sequence>
<dbReference type="Proteomes" id="UP000324162">
    <property type="component" value="Unassembled WGS sequence"/>
</dbReference>